<dbReference type="GO" id="GO:0016034">
    <property type="term" value="F:maleylacetoacetate isomerase activity"/>
    <property type="evidence" value="ECO:0007669"/>
    <property type="project" value="TreeGrafter"/>
</dbReference>
<reference evidence="2" key="1">
    <citation type="submission" date="2020-11" db="EMBL/GenBank/DDBJ databases">
        <authorList>
            <consortium name="DOE Joint Genome Institute"/>
            <person name="Ahrendt S."/>
            <person name="Riley R."/>
            <person name="Andreopoulos W."/>
            <person name="Labutti K."/>
            <person name="Pangilinan J."/>
            <person name="Ruiz-Duenas F.J."/>
            <person name="Barrasa J.M."/>
            <person name="Sanchez-Garcia M."/>
            <person name="Camarero S."/>
            <person name="Miyauchi S."/>
            <person name="Serrano A."/>
            <person name="Linde D."/>
            <person name="Babiker R."/>
            <person name="Drula E."/>
            <person name="Ayuso-Fernandez I."/>
            <person name="Pacheco R."/>
            <person name="Padilla G."/>
            <person name="Ferreira P."/>
            <person name="Barriuso J."/>
            <person name="Kellner H."/>
            <person name="Castanera R."/>
            <person name="Alfaro M."/>
            <person name="Ramirez L."/>
            <person name="Pisabarro A.G."/>
            <person name="Kuo A."/>
            <person name="Tritt A."/>
            <person name="Lipzen A."/>
            <person name="He G."/>
            <person name="Yan M."/>
            <person name="Ng V."/>
            <person name="Cullen D."/>
            <person name="Martin F."/>
            <person name="Rosso M.-N."/>
            <person name="Henrissat B."/>
            <person name="Hibbett D."/>
            <person name="Martinez A.T."/>
            <person name="Grigoriev I.V."/>
        </authorList>
    </citation>
    <scope>NUCLEOTIDE SEQUENCE</scope>
    <source>
        <strain evidence="2">CBS 247.69</strain>
    </source>
</reference>
<dbReference type="Gene3D" id="1.20.1050.10">
    <property type="match status" value="1"/>
</dbReference>
<dbReference type="SUPFAM" id="SSF52833">
    <property type="entry name" value="Thioredoxin-like"/>
    <property type="match status" value="1"/>
</dbReference>
<dbReference type="InterPro" id="IPR036282">
    <property type="entry name" value="Glutathione-S-Trfase_C_sf"/>
</dbReference>
<evidence type="ECO:0000313" key="3">
    <source>
        <dbReference type="Proteomes" id="UP000807353"/>
    </source>
</evidence>
<dbReference type="EMBL" id="MU150401">
    <property type="protein sequence ID" value="KAF9456821.1"/>
    <property type="molecule type" value="Genomic_DNA"/>
</dbReference>
<evidence type="ECO:0000259" key="1">
    <source>
        <dbReference type="PROSITE" id="PS50404"/>
    </source>
</evidence>
<dbReference type="OrthoDB" id="4951845at2759"/>
<evidence type="ECO:0000313" key="2">
    <source>
        <dbReference type="EMBL" id="KAF9456821.1"/>
    </source>
</evidence>
<feature type="domain" description="GST N-terminal" evidence="1">
    <location>
        <begin position="7"/>
        <end position="98"/>
    </location>
</feature>
<dbReference type="GO" id="GO:0006559">
    <property type="term" value="P:L-phenylalanine catabolic process"/>
    <property type="evidence" value="ECO:0007669"/>
    <property type="project" value="TreeGrafter"/>
</dbReference>
<comment type="caution">
    <text evidence="2">The sequence shown here is derived from an EMBL/GenBank/DDBJ whole genome shotgun (WGS) entry which is preliminary data.</text>
</comment>
<proteinExistence type="predicted"/>
<dbReference type="Pfam" id="PF22041">
    <property type="entry name" value="GST_C_7"/>
    <property type="match status" value="1"/>
</dbReference>
<dbReference type="InterPro" id="IPR036249">
    <property type="entry name" value="Thioredoxin-like_sf"/>
</dbReference>
<protein>
    <recommendedName>
        <fullName evidence="1">GST N-terminal domain-containing protein</fullName>
    </recommendedName>
</protein>
<dbReference type="SUPFAM" id="SSF47616">
    <property type="entry name" value="GST C-terminal domain-like"/>
    <property type="match status" value="1"/>
</dbReference>
<dbReference type="PROSITE" id="PS50404">
    <property type="entry name" value="GST_NTER"/>
    <property type="match status" value="1"/>
</dbReference>
<dbReference type="PANTHER" id="PTHR42673:SF4">
    <property type="entry name" value="MALEYLACETOACETATE ISOMERASE"/>
    <property type="match status" value="1"/>
</dbReference>
<accession>A0A9P5XW54</accession>
<gene>
    <name evidence="2" type="ORF">BDZ94DRAFT_1274680</name>
</gene>
<name>A0A9P5XW54_9AGAR</name>
<dbReference type="AlphaFoldDB" id="A0A9P5XW54"/>
<dbReference type="GO" id="GO:0006749">
    <property type="term" value="P:glutathione metabolic process"/>
    <property type="evidence" value="ECO:0007669"/>
    <property type="project" value="TreeGrafter"/>
</dbReference>
<dbReference type="GO" id="GO:0004364">
    <property type="term" value="F:glutathione transferase activity"/>
    <property type="evidence" value="ECO:0007669"/>
    <property type="project" value="TreeGrafter"/>
</dbReference>
<keyword evidence="3" id="KW-1185">Reference proteome</keyword>
<dbReference type="InterPro" id="IPR054416">
    <property type="entry name" value="GST_UstS-like_C"/>
</dbReference>
<dbReference type="InterPro" id="IPR004045">
    <property type="entry name" value="Glutathione_S-Trfase_N"/>
</dbReference>
<dbReference type="PANTHER" id="PTHR42673">
    <property type="entry name" value="MALEYLACETOACETATE ISOMERASE"/>
    <property type="match status" value="1"/>
</dbReference>
<organism evidence="2 3">
    <name type="scientific">Collybia nuda</name>
    <dbReference type="NCBI Taxonomy" id="64659"/>
    <lineage>
        <taxon>Eukaryota</taxon>
        <taxon>Fungi</taxon>
        <taxon>Dikarya</taxon>
        <taxon>Basidiomycota</taxon>
        <taxon>Agaricomycotina</taxon>
        <taxon>Agaricomycetes</taxon>
        <taxon>Agaricomycetidae</taxon>
        <taxon>Agaricales</taxon>
        <taxon>Tricholomatineae</taxon>
        <taxon>Clitocybaceae</taxon>
        <taxon>Collybia</taxon>
    </lineage>
</organism>
<dbReference type="Pfam" id="PF13409">
    <property type="entry name" value="GST_N_2"/>
    <property type="match status" value="1"/>
</dbReference>
<sequence length="240" mass="27374">MITLYDIPSKLPQGCWSPNTRKARYCLKFKGIPYEVTWVEYPDIEPTCKKIGAPPTTKRPDGSPLYTFPVIHDSSTGAVIADSVAIAEYLEITYPDTPKLFPPGTKALQIAFDAAHLVTLNVIYRFIRPGALRILNPPSEAYFREQKFGPNDSYLPPEGEEWREKWEKVKESFDLVNSWCEKSDGEFMMGNTISFADLAIGCRLYWIRELLGEQGAEWQDLKGWHGGRWSTLLQNVEKYA</sequence>
<dbReference type="Proteomes" id="UP000807353">
    <property type="component" value="Unassembled WGS sequence"/>
</dbReference>
<dbReference type="Gene3D" id="3.40.30.10">
    <property type="entry name" value="Glutaredoxin"/>
    <property type="match status" value="1"/>
</dbReference>